<evidence type="ECO:0000313" key="4">
    <source>
        <dbReference type="Proteomes" id="UP001596122"/>
    </source>
</evidence>
<dbReference type="Pfam" id="PF00563">
    <property type="entry name" value="EAL"/>
    <property type="match status" value="1"/>
</dbReference>
<dbReference type="SUPFAM" id="SSF141868">
    <property type="entry name" value="EAL domain-like"/>
    <property type="match status" value="1"/>
</dbReference>
<comment type="caution">
    <text evidence="3">The sequence shown here is derived from an EMBL/GenBank/DDBJ whole genome shotgun (WGS) entry which is preliminary data.</text>
</comment>
<dbReference type="InterPro" id="IPR029787">
    <property type="entry name" value="Nucleotide_cyclase"/>
</dbReference>
<feature type="domain" description="GGDEF" evidence="2">
    <location>
        <begin position="176"/>
        <end position="310"/>
    </location>
</feature>
<protein>
    <submittedName>
        <fullName evidence="3">Bifunctional diguanylate cyclase/phosphodiesterase</fullName>
    </submittedName>
</protein>
<dbReference type="PANTHER" id="PTHR44757">
    <property type="entry name" value="DIGUANYLATE CYCLASE DGCP"/>
    <property type="match status" value="1"/>
</dbReference>
<dbReference type="Gene3D" id="3.30.450.20">
    <property type="entry name" value="PAS domain"/>
    <property type="match status" value="1"/>
</dbReference>
<dbReference type="PANTHER" id="PTHR44757:SF2">
    <property type="entry name" value="BIOFILM ARCHITECTURE MAINTENANCE PROTEIN MBAA"/>
    <property type="match status" value="1"/>
</dbReference>
<dbReference type="InterPro" id="IPR035965">
    <property type="entry name" value="PAS-like_dom_sf"/>
</dbReference>
<dbReference type="InterPro" id="IPR001633">
    <property type="entry name" value="EAL_dom"/>
</dbReference>
<dbReference type="Pfam" id="PF00990">
    <property type="entry name" value="GGDEF"/>
    <property type="match status" value="1"/>
</dbReference>
<dbReference type="InterPro" id="IPR013656">
    <property type="entry name" value="PAS_4"/>
</dbReference>
<evidence type="ECO:0000313" key="3">
    <source>
        <dbReference type="EMBL" id="MFC5381636.1"/>
    </source>
</evidence>
<dbReference type="Proteomes" id="UP001596122">
    <property type="component" value="Unassembled WGS sequence"/>
</dbReference>
<proteinExistence type="predicted"/>
<dbReference type="PROSITE" id="PS50887">
    <property type="entry name" value="GGDEF"/>
    <property type="match status" value="1"/>
</dbReference>
<dbReference type="SMART" id="SM00052">
    <property type="entry name" value="EAL"/>
    <property type="match status" value="1"/>
</dbReference>
<dbReference type="SUPFAM" id="SSF55073">
    <property type="entry name" value="Nucleotide cyclase"/>
    <property type="match status" value="1"/>
</dbReference>
<dbReference type="CDD" id="cd01948">
    <property type="entry name" value="EAL"/>
    <property type="match status" value="1"/>
</dbReference>
<accession>A0ABW0GTW5</accession>
<dbReference type="Gene3D" id="3.30.70.270">
    <property type="match status" value="1"/>
</dbReference>
<evidence type="ECO:0000259" key="1">
    <source>
        <dbReference type="PROSITE" id="PS50883"/>
    </source>
</evidence>
<dbReference type="NCBIfam" id="TIGR00254">
    <property type="entry name" value="GGDEF"/>
    <property type="match status" value="1"/>
</dbReference>
<dbReference type="InterPro" id="IPR043128">
    <property type="entry name" value="Rev_trsase/Diguanyl_cyclase"/>
</dbReference>
<evidence type="ECO:0000259" key="2">
    <source>
        <dbReference type="PROSITE" id="PS50887"/>
    </source>
</evidence>
<dbReference type="Pfam" id="PF08448">
    <property type="entry name" value="PAS_4"/>
    <property type="match status" value="1"/>
</dbReference>
<dbReference type="SMART" id="SM00267">
    <property type="entry name" value="GGDEF"/>
    <property type="match status" value="1"/>
</dbReference>
<name>A0ABW0GTW5_9MICO</name>
<dbReference type="SUPFAM" id="SSF55785">
    <property type="entry name" value="PYP-like sensor domain (PAS domain)"/>
    <property type="match status" value="1"/>
</dbReference>
<feature type="domain" description="EAL" evidence="1">
    <location>
        <begin position="319"/>
        <end position="564"/>
    </location>
</feature>
<dbReference type="InterPro" id="IPR052155">
    <property type="entry name" value="Biofilm_reg_signaling"/>
</dbReference>
<sequence length="564" mass="59516">MSETAGRDVLAAVLDALPANAAVLDRDGRIAAVNVSWRGFCVANDGEEAACGVGADYLAVCRRAEGSCEEEAGAVADGIEAVLAGGAPSYSRDYDCSSPEEERWFQLTVVPLHLPDDAGGTSTGALVTHLDITARKLDEVALAHAAGHDPLTGLPNRAVLLPELRRALHRAHEAGGSVAVVYFDLDGFKAVNDTFGHQAGDGLLRTLALRLQNLRRPEDLLARLGGDEFVAVMPGSGVPEARRLARRAAAAVRRPVTIDGLPVSVTVSCGIALATGPDTALQPEDLLADADAAMYRAKRLGSRRAEVASHDLRTRAGQRAEVESELEAALAGGGLQLFRQGVVSLEDGSGSQGEALLRWFTTDGGLRTPDTFLGRSAHPRIARRVTRAVLVSAIRRVVPERGEEIAVNIGLADLRDPRLPWTVEELLARYGCPPEALTLEIAEEAVLHEPARARGLLGALRGLGVRGVLDDFGSGTTSLDLLASLPIDGVKIDRGLVSGLERRGAAATVQAVTVAAHDLGLRCSACGVQTEVQRRRLLELGVSSGQGWLLGPPQPWTTVDHRSV</sequence>
<gene>
    <name evidence="3" type="ORF">ACFPJ6_12630</name>
</gene>
<dbReference type="PROSITE" id="PS50883">
    <property type="entry name" value="EAL"/>
    <property type="match status" value="1"/>
</dbReference>
<keyword evidence="4" id="KW-1185">Reference proteome</keyword>
<dbReference type="InterPro" id="IPR000160">
    <property type="entry name" value="GGDEF_dom"/>
</dbReference>
<dbReference type="RefSeq" id="WP_340269581.1">
    <property type="nucleotide sequence ID" value="NZ_JBBEOG010000004.1"/>
</dbReference>
<dbReference type="InterPro" id="IPR035919">
    <property type="entry name" value="EAL_sf"/>
</dbReference>
<reference evidence="4" key="1">
    <citation type="journal article" date="2019" name="Int. J. Syst. Evol. Microbiol.">
        <title>The Global Catalogue of Microorganisms (GCM) 10K type strain sequencing project: providing services to taxonomists for standard genome sequencing and annotation.</title>
        <authorList>
            <consortium name="The Broad Institute Genomics Platform"/>
            <consortium name="The Broad Institute Genome Sequencing Center for Infectious Disease"/>
            <person name="Wu L."/>
            <person name="Ma J."/>
        </authorList>
    </citation>
    <scope>NUCLEOTIDE SEQUENCE [LARGE SCALE GENOMIC DNA]</scope>
    <source>
        <strain evidence="4">CCUG 43114</strain>
    </source>
</reference>
<dbReference type="Gene3D" id="3.20.20.450">
    <property type="entry name" value="EAL domain"/>
    <property type="match status" value="1"/>
</dbReference>
<dbReference type="EMBL" id="JBHSLD010000009">
    <property type="protein sequence ID" value="MFC5381636.1"/>
    <property type="molecule type" value="Genomic_DNA"/>
</dbReference>
<dbReference type="CDD" id="cd01949">
    <property type="entry name" value="GGDEF"/>
    <property type="match status" value="1"/>
</dbReference>
<organism evidence="3 4">
    <name type="scientific">Aquipuribacter nitratireducens</name>
    <dbReference type="NCBI Taxonomy" id="650104"/>
    <lineage>
        <taxon>Bacteria</taxon>
        <taxon>Bacillati</taxon>
        <taxon>Actinomycetota</taxon>
        <taxon>Actinomycetes</taxon>
        <taxon>Micrococcales</taxon>
        <taxon>Intrasporangiaceae</taxon>
        <taxon>Aquipuribacter</taxon>
    </lineage>
</organism>